<evidence type="ECO:0000256" key="1">
    <source>
        <dbReference type="SAM" id="Phobius"/>
    </source>
</evidence>
<reference evidence="2 3" key="1">
    <citation type="journal article" date="2018" name="Nat. Biotechnol.">
        <title>A standardized bacterial taxonomy based on genome phylogeny substantially revises the tree of life.</title>
        <authorList>
            <person name="Parks D.H."/>
            <person name="Chuvochina M."/>
            <person name="Waite D.W."/>
            <person name="Rinke C."/>
            <person name="Skarshewski A."/>
            <person name="Chaumeil P.A."/>
            <person name="Hugenholtz P."/>
        </authorList>
    </citation>
    <scope>NUCLEOTIDE SEQUENCE [LARGE SCALE GENOMIC DNA]</scope>
    <source>
        <strain evidence="2">UBA10227</strain>
    </source>
</reference>
<dbReference type="Proteomes" id="UP000263268">
    <property type="component" value="Unassembled WGS sequence"/>
</dbReference>
<keyword evidence="1" id="KW-1133">Transmembrane helix</keyword>
<sequence>MVYVLKYKNQVNLIICIFVIMAAIELRKSLIERFNRIIKDDSKLMTLDGVFDSINLVESPSQVSEEHYKIIEERRKKHLSGETKGKSWDDVKSGIRKKYGF</sequence>
<evidence type="ECO:0000313" key="3">
    <source>
        <dbReference type="Proteomes" id="UP000263268"/>
    </source>
</evidence>
<dbReference type="InterPro" id="IPR013406">
    <property type="entry name" value="CHP02574_addiction_mod"/>
</dbReference>
<feature type="transmembrane region" description="Helical" evidence="1">
    <location>
        <begin position="12"/>
        <end position="30"/>
    </location>
</feature>
<protein>
    <recommendedName>
        <fullName evidence="4">Addiction module protein</fullName>
    </recommendedName>
</protein>
<dbReference type="Pfam" id="PF09720">
    <property type="entry name" value="Unstab_antitox"/>
    <property type="match status" value="1"/>
</dbReference>
<accession>A0A3D6BQM3</accession>
<name>A0A3D6BQM3_9FLAO</name>
<dbReference type="EMBL" id="DPRK01000022">
    <property type="protein sequence ID" value="HCY80375.1"/>
    <property type="molecule type" value="Genomic_DNA"/>
</dbReference>
<organism evidence="2 3">
    <name type="scientific">Xanthomarina gelatinilytica</name>
    <dbReference type="NCBI Taxonomy" id="1137281"/>
    <lineage>
        <taxon>Bacteria</taxon>
        <taxon>Pseudomonadati</taxon>
        <taxon>Bacteroidota</taxon>
        <taxon>Flavobacteriia</taxon>
        <taxon>Flavobacteriales</taxon>
        <taxon>Flavobacteriaceae</taxon>
        <taxon>Xanthomarina</taxon>
    </lineage>
</organism>
<proteinExistence type="predicted"/>
<keyword evidence="1" id="KW-0472">Membrane</keyword>
<evidence type="ECO:0000313" key="2">
    <source>
        <dbReference type="EMBL" id="HCY80375.1"/>
    </source>
</evidence>
<comment type="caution">
    <text evidence="2">The sequence shown here is derived from an EMBL/GenBank/DDBJ whole genome shotgun (WGS) entry which is preliminary data.</text>
</comment>
<gene>
    <name evidence="2" type="ORF">DHV22_01585</name>
</gene>
<evidence type="ECO:0008006" key="4">
    <source>
        <dbReference type="Google" id="ProtNLM"/>
    </source>
</evidence>
<keyword evidence="1" id="KW-0812">Transmembrane</keyword>
<dbReference type="AlphaFoldDB" id="A0A3D6BQM3"/>